<dbReference type="HOGENOM" id="CLU_711748_0_0_1"/>
<name>A0A066X3Z1_COLSU</name>
<reference evidence="2" key="1">
    <citation type="journal article" date="2014" name="Genome Announc.">
        <title>Draft genome sequence of Colletotrichum sublineola, a destructive pathogen of cultivated sorghum.</title>
        <authorList>
            <person name="Baroncelli R."/>
            <person name="Sanz-Martin J.M."/>
            <person name="Rech G.E."/>
            <person name="Sukno S.A."/>
            <person name="Thon M.R."/>
        </authorList>
    </citation>
    <scope>NUCLEOTIDE SEQUENCE [LARGE SCALE GENOMIC DNA]</scope>
    <source>
        <strain evidence="2">TX430BB</strain>
    </source>
</reference>
<dbReference type="AlphaFoldDB" id="A0A066X3Z1"/>
<proteinExistence type="predicted"/>
<organism evidence="1 2">
    <name type="scientific">Colletotrichum sublineola</name>
    <name type="common">Sorghum anthracnose fungus</name>
    <dbReference type="NCBI Taxonomy" id="1173701"/>
    <lineage>
        <taxon>Eukaryota</taxon>
        <taxon>Fungi</taxon>
        <taxon>Dikarya</taxon>
        <taxon>Ascomycota</taxon>
        <taxon>Pezizomycotina</taxon>
        <taxon>Sordariomycetes</taxon>
        <taxon>Hypocreomycetidae</taxon>
        <taxon>Glomerellales</taxon>
        <taxon>Glomerellaceae</taxon>
        <taxon>Colletotrichum</taxon>
        <taxon>Colletotrichum graminicola species complex</taxon>
    </lineage>
</organism>
<protein>
    <submittedName>
        <fullName evidence="1">Uncharacterized protein</fullName>
    </submittedName>
</protein>
<gene>
    <name evidence="1" type="ORF">CSUB01_11805</name>
</gene>
<dbReference type="EMBL" id="JMSE01001206">
    <property type="protein sequence ID" value="KDN63657.1"/>
    <property type="molecule type" value="Genomic_DNA"/>
</dbReference>
<dbReference type="Proteomes" id="UP000027238">
    <property type="component" value="Unassembled WGS sequence"/>
</dbReference>
<comment type="caution">
    <text evidence="1">The sequence shown here is derived from an EMBL/GenBank/DDBJ whole genome shotgun (WGS) entry which is preliminary data.</text>
</comment>
<evidence type="ECO:0000313" key="1">
    <source>
        <dbReference type="EMBL" id="KDN63657.1"/>
    </source>
</evidence>
<sequence>MRLWAPNARNQTNVDGRKEASDGSKLVVAVWCLQAWRQQEQQEQQESPYRASQPKRRHVLSIELCFHCHFVVNPDRSLSLHLYDLRREILDFDPPQACLPWPSPACYIYKIDTVVNLASAHQSPPPSLLVSISPPRVRLFAARTLHLVFVCARLLIDIVLEWPLILFRPAPAVSSSTNRFNDKNRSTSYNNSNTTHGPDSLIYDVHLVTSFAHTGTHTNTNNIAFPYQHLHCRLSNLRAPVGASSHRLVRVVFSSSHGSPIVAVLLREAPNNASFLAAYRQVSIFRPNERLLWPVANFVLSDISNPDNPTPPPPYPTSVPSIVSRLESWARNQLVRRYSYLQIATGKAAVDQRLRQLLDMPEMNLLVIPAEGELLAITHQVIKLQLLG</sequence>
<accession>A0A066X3Z1</accession>
<keyword evidence="2" id="KW-1185">Reference proteome</keyword>
<evidence type="ECO:0000313" key="2">
    <source>
        <dbReference type="Proteomes" id="UP000027238"/>
    </source>
</evidence>